<dbReference type="InterPro" id="IPR001375">
    <property type="entry name" value="Peptidase_S9_cat"/>
</dbReference>
<evidence type="ECO:0000256" key="2">
    <source>
        <dbReference type="ARBA" id="ARBA00022729"/>
    </source>
</evidence>
<keyword evidence="3" id="KW-0378">Hydrolase</keyword>
<organism evidence="6 7">
    <name type="scientific">Metarhizium humberi</name>
    <dbReference type="NCBI Taxonomy" id="2596975"/>
    <lineage>
        <taxon>Eukaryota</taxon>
        <taxon>Fungi</taxon>
        <taxon>Dikarya</taxon>
        <taxon>Ascomycota</taxon>
        <taxon>Pezizomycotina</taxon>
        <taxon>Sordariomycetes</taxon>
        <taxon>Hypocreomycetidae</taxon>
        <taxon>Hypocreales</taxon>
        <taxon>Clavicipitaceae</taxon>
        <taxon>Metarhizium</taxon>
    </lineage>
</organism>
<keyword evidence="2" id="KW-0732">Signal</keyword>
<dbReference type="Pfam" id="PF00326">
    <property type="entry name" value="Peptidase_S9"/>
    <property type="match status" value="1"/>
</dbReference>
<dbReference type="InterPro" id="IPR029058">
    <property type="entry name" value="AB_hydrolase_fold"/>
</dbReference>
<evidence type="ECO:0000313" key="6">
    <source>
        <dbReference type="EMBL" id="KAH0597205.1"/>
    </source>
</evidence>
<feature type="domain" description="Peptidase S9 prolyl oligopeptidase catalytic" evidence="5">
    <location>
        <begin position="481"/>
        <end position="684"/>
    </location>
</feature>
<dbReference type="Gene3D" id="3.40.50.1820">
    <property type="entry name" value="alpha/beta hydrolase"/>
    <property type="match status" value="1"/>
</dbReference>
<dbReference type="Proteomes" id="UP000764110">
    <property type="component" value="Unassembled WGS sequence"/>
</dbReference>
<evidence type="ECO:0000256" key="3">
    <source>
        <dbReference type="ARBA" id="ARBA00022801"/>
    </source>
</evidence>
<dbReference type="SUPFAM" id="SSF82171">
    <property type="entry name" value="DPP6 N-terminal domain-like"/>
    <property type="match status" value="1"/>
</dbReference>
<keyword evidence="7" id="KW-1185">Reference proteome</keyword>
<name>A0A9P8MEP7_9HYPO</name>
<gene>
    <name evidence="6" type="ORF">MHUMG1_04582</name>
</gene>
<sequence length="708" mass="79075">MVRVQKLTAETLIGAPRRSTAVPNHDGKLALYTISTHKFGDKTVKQVRVMDLQTRQSSQISDDDKVHDAVWVPGTNDILFLKSGDKGRTQAIVAKGRDGSWEYMPIAEFNGPIENLKLKKLDDGSVVFMVTGQVDDDGLLYNEEAHQKLSTGRIFDGARVRSWTSLQNQQPYSLWYNKLQQDSSGKWEFAGHLLNLVNNHELDAPGGMLDVGDPLSSFDISHRGAVFIAQDRTVLDPGEFAVSSAYFVPLDSFTLPPTGRPKRIQLPSGVNECIMSNIRFSPDGTMIGFLHVPRGDEYGSRLLLASTNSLDAFDAFSLVTPTWGGGDKEHDPPKGFEFAGDSENIIMTSANCGRTVLSKLKLADGEMPHIFFKHGSASAYYPLKDDNWDEVLVSSSSFIDSSLWQVVNVSEAAIVKNLSSATSEGKKFGLSPDMVTEFWYEGADDICVHCFMLRPTDFDENKKYPWVLMPHGGPISSWDDAWSTRGYIIVCPNITGSVGYGLEFARRINGEWGGRPFQDLLNLITYLEKLPYLDQDKAVLAGASYGGYMVSWMLGHEIINKFCCAIWHDGIFNLPSFFLQTDALYEGGNFEGALYPWQRPMAFERFNPARPELLRNWRNAPPTIVIHSEKDYRCPITEGIATYNTLKGNGVPSRLLIFPNEGHWVLDPENSLVWHNTVWDWVKSTGTWATCLLAKDYTDSALTLVRVE</sequence>
<dbReference type="GO" id="GO:0006508">
    <property type="term" value="P:proteolysis"/>
    <property type="evidence" value="ECO:0007669"/>
    <property type="project" value="InterPro"/>
</dbReference>
<evidence type="ECO:0000313" key="7">
    <source>
        <dbReference type="Proteomes" id="UP000764110"/>
    </source>
</evidence>
<accession>A0A9P8MEP7</accession>
<comment type="caution">
    <text evidence="6">The sequence shown here is derived from an EMBL/GenBank/DDBJ whole genome shotgun (WGS) entry which is preliminary data.</text>
</comment>
<dbReference type="SUPFAM" id="SSF53474">
    <property type="entry name" value="alpha/beta-Hydrolases"/>
    <property type="match status" value="1"/>
</dbReference>
<dbReference type="PANTHER" id="PTHR42776:SF13">
    <property type="entry name" value="DIPEPTIDYL-PEPTIDASE 5"/>
    <property type="match status" value="1"/>
</dbReference>
<comment type="similarity">
    <text evidence="1">Belongs to the peptidase S9C family.</text>
</comment>
<dbReference type="EMBL" id="JACEFI010000007">
    <property type="protein sequence ID" value="KAH0597205.1"/>
    <property type="molecule type" value="Genomic_DNA"/>
</dbReference>
<reference evidence="6 7" key="1">
    <citation type="submission" date="2020-07" db="EMBL/GenBank/DDBJ databases">
        <title>Metarhizium humberi genome.</title>
        <authorList>
            <person name="Lysoe E."/>
        </authorList>
    </citation>
    <scope>NUCLEOTIDE SEQUENCE [LARGE SCALE GENOMIC DNA]</scope>
    <source>
        <strain evidence="6 7">ESALQ1638</strain>
    </source>
</reference>
<evidence type="ECO:0000259" key="5">
    <source>
        <dbReference type="Pfam" id="PF00326"/>
    </source>
</evidence>
<evidence type="ECO:0000256" key="4">
    <source>
        <dbReference type="ARBA" id="ARBA00032829"/>
    </source>
</evidence>
<dbReference type="GO" id="GO:0004252">
    <property type="term" value="F:serine-type endopeptidase activity"/>
    <property type="evidence" value="ECO:0007669"/>
    <property type="project" value="TreeGrafter"/>
</dbReference>
<dbReference type="AlphaFoldDB" id="A0A9P8MEP7"/>
<protein>
    <recommendedName>
        <fullName evidence="4">Dipeptidyl-peptidase V</fullName>
    </recommendedName>
</protein>
<evidence type="ECO:0000256" key="1">
    <source>
        <dbReference type="ARBA" id="ARBA00010040"/>
    </source>
</evidence>
<proteinExistence type="inferred from homology"/>
<dbReference type="PANTHER" id="PTHR42776">
    <property type="entry name" value="SERINE PEPTIDASE S9 FAMILY MEMBER"/>
    <property type="match status" value="1"/>
</dbReference>